<dbReference type="Proteomes" id="UP000275199">
    <property type="component" value="Unassembled WGS sequence"/>
</dbReference>
<keyword evidence="1" id="KW-0472">Membrane</keyword>
<feature type="transmembrane region" description="Helical" evidence="1">
    <location>
        <begin position="67"/>
        <end position="88"/>
    </location>
</feature>
<gene>
    <name evidence="2" type="ORF">EF096_12675</name>
</gene>
<accession>A0ABX9XG46</accession>
<dbReference type="InterPro" id="IPR019690">
    <property type="entry name" value="DUF2569"/>
</dbReference>
<proteinExistence type="predicted"/>
<sequence length="227" mass="25770">MAPTDGHEREITMKIRMFLAATTMTPALAIAQQHEPFRGVTTGLMPFILVALIVYSTRKMAIGGWLFYFYIGLILGPIITAILIYPVIGEYFQPSLWYDLQTYWLAFFSTMPALFASLVVSIFAVRLLFASQRNRRNTMLLRYALLGQVTLGIIGAVIDLLYFPEDIILSVIALIPTSITCLYFFLSQRVKYVLENWNGHWNYNDFVNRNSTLANTGASWTESKPEG</sequence>
<keyword evidence="1" id="KW-0812">Transmembrane</keyword>
<evidence type="ECO:0000256" key="1">
    <source>
        <dbReference type="SAM" id="Phobius"/>
    </source>
</evidence>
<keyword evidence="1" id="KW-1133">Transmembrane helix</keyword>
<feature type="transmembrane region" description="Helical" evidence="1">
    <location>
        <begin position="140"/>
        <end position="161"/>
    </location>
</feature>
<dbReference type="EMBL" id="RKKU01000016">
    <property type="protein sequence ID" value="ROZ83344.1"/>
    <property type="molecule type" value="Genomic_DNA"/>
</dbReference>
<comment type="caution">
    <text evidence="2">The sequence shown here is derived from an EMBL/GenBank/DDBJ whole genome shotgun (WGS) entry which is preliminary data.</text>
</comment>
<evidence type="ECO:0000313" key="3">
    <source>
        <dbReference type="Proteomes" id="UP000275199"/>
    </source>
</evidence>
<name>A0ABX9XG46_9PSED</name>
<feature type="transmembrane region" description="Helical" evidence="1">
    <location>
        <begin position="39"/>
        <end position="55"/>
    </location>
</feature>
<evidence type="ECO:0000313" key="2">
    <source>
        <dbReference type="EMBL" id="ROZ83344.1"/>
    </source>
</evidence>
<organism evidence="2 3">
    <name type="scientific">Pseudomonas neustonica</name>
    <dbReference type="NCBI Taxonomy" id="2487346"/>
    <lineage>
        <taxon>Bacteria</taxon>
        <taxon>Pseudomonadati</taxon>
        <taxon>Pseudomonadota</taxon>
        <taxon>Gammaproteobacteria</taxon>
        <taxon>Pseudomonadales</taxon>
        <taxon>Pseudomonadaceae</taxon>
        <taxon>Pseudomonas</taxon>
    </lineage>
</organism>
<dbReference type="Pfam" id="PF10754">
    <property type="entry name" value="DUF2569"/>
    <property type="match status" value="1"/>
</dbReference>
<reference evidence="2 3" key="1">
    <citation type="submission" date="2018-11" db="EMBL/GenBank/DDBJ databases">
        <authorList>
            <person name="Jang G.I."/>
            <person name="Hwang C.Y."/>
        </authorList>
    </citation>
    <scope>NUCLEOTIDE SEQUENCE [LARGE SCALE GENOMIC DNA]</scope>
    <source>
        <strain evidence="2 3">SSM26</strain>
    </source>
</reference>
<feature type="transmembrane region" description="Helical" evidence="1">
    <location>
        <begin position="167"/>
        <end position="186"/>
    </location>
</feature>
<feature type="transmembrane region" description="Helical" evidence="1">
    <location>
        <begin position="103"/>
        <end position="128"/>
    </location>
</feature>
<keyword evidence="3" id="KW-1185">Reference proteome</keyword>
<protein>
    <submittedName>
        <fullName evidence="2">DUF2569 family protein</fullName>
    </submittedName>
</protein>